<evidence type="ECO:0000313" key="2">
    <source>
        <dbReference type="EMBL" id="SDD77413.1"/>
    </source>
</evidence>
<evidence type="ECO:0000313" key="3">
    <source>
        <dbReference type="Proteomes" id="UP000198757"/>
    </source>
</evidence>
<proteinExistence type="predicted"/>
<dbReference type="Pfam" id="PF00899">
    <property type="entry name" value="ThiF"/>
    <property type="match status" value="1"/>
</dbReference>
<feature type="domain" description="THIF-type NAD/FAD binding fold" evidence="1">
    <location>
        <begin position="23"/>
        <end position="152"/>
    </location>
</feature>
<dbReference type="STRING" id="1285928.SAMN04487894_11372"/>
<dbReference type="GO" id="GO:0008641">
    <property type="term" value="F:ubiquitin-like modifier activating enzyme activity"/>
    <property type="evidence" value="ECO:0007669"/>
    <property type="project" value="InterPro"/>
</dbReference>
<name>A0A1G6XHX7_NIADE</name>
<dbReference type="InterPro" id="IPR035985">
    <property type="entry name" value="Ubiquitin-activating_enz"/>
</dbReference>
<dbReference type="Gene3D" id="3.40.50.720">
    <property type="entry name" value="NAD(P)-binding Rossmann-like Domain"/>
    <property type="match status" value="1"/>
</dbReference>
<reference evidence="3" key="1">
    <citation type="submission" date="2016-10" db="EMBL/GenBank/DDBJ databases">
        <authorList>
            <person name="Varghese N."/>
            <person name="Submissions S."/>
        </authorList>
    </citation>
    <scope>NUCLEOTIDE SEQUENCE [LARGE SCALE GENOMIC DNA]</scope>
    <source>
        <strain evidence="3">DSM 25811 / CCM 8410 / LMG 26954 / E90</strain>
    </source>
</reference>
<dbReference type="AlphaFoldDB" id="A0A1G6XHX7"/>
<dbReference type="SUPFAM" id="SSF69572">
    <property type="entry name" value="Activating enzymes of the ubiquitin-like proteins"/>
    <property type="match status" value="1"/>
</dbReference>
<dbReference type="CDD" id="cd01483">
    <property type="entry name" value="E1_enzyme_family"/>
    <property type="match status" value="1"/>
</dbReference>
<dbReference type="EMBL" id="FMZO01000013">
    <property type="protein sequence ID" value="SDD77413.1"/>
    <property type="molecule type" value="Genomic_DNA"/>
</dbReference>
<dbReference type="RefSeq" id="WP_218127787.1">
    <property type="nucleotide sequence ID" value="NZ_FMZO01000013.1"/>
</dbReference>
<keyword evidence="3" id="KW-1185">Reference proteome</keyword>
<evidence type="ECO:0000259" key="1">
    <source>
        <dbReference type="Pfam" id="PF00899"/>
    </source>
</evidence>
<organism evidence="2 3">
    <name type="scientific">Niabella drilacis (strain DSM 25811 / CCM 8410 / CCUG 62505 / LMG 26954 / E90)</name>
    <dbReference type="NCBI Taxonomy" id="1285928"/>
    <lineage>
        <taxon>Bacteria</taxon>
        <taxon>Pseudomonadati</taxon>
        <taxon>Bacteroidota</taxon>
        <taxon>Chitinophagia</taxon>
        <taxon>Chitinophagales</taxon>
        <taxon>Chitinophagaceae</taxon>
        <taxon>Niabella</taxon>
    </lineage>
</organism>
<sequence length="245" mass="27951">MKKEIFKYPDTNSSRANIEYLNRKFRDQKIAIIGMGGTGGYILDQVAKTPVKEIHIFDADYFQLHNAFRAPGAISAAMLDLPGGLKKVDYYYGEYSRMHNGIITHDEFVSESNTNLFREFDYVFISVDKNKTRHLLSQTFSSMGISFIDVGLGVNMLEDNLIGTLRVTTVTKSKQDHIGNRIGSEEFDENDYSTNIQIADLNALNAMLAVIKWKKLSGFYQDLKKEHNTLYFINTSKLLNEDYPI</sequence>
<dbReference type="Proteomes" id="UP000198757">
    <property type="component" value="Unassembled WGS sequence"/>
</dbReference>
<gene>
    <name evidence="2" type="ORF">SAMN04487894_11372</name>
</gene>
<protein>
    <submittedName>
        <fullName evidence="2">ThiF family protein</fullName>
    </submittedName>
</protein>
<accession>A0A1G6XHX7</accession>
<dbReference type="InterPro" id="IPR000594">
    <property type="entry name" value="ThiF_NAD_FAD-bd"/>
</dbReference>